<reference evidence="1 2" key="1">
    <citation type="submission" date="2020-08" db="EMBL/GenBank/DDBJ databases">
        <title>Sequencing the genomes of 1000 actinobacteria strains.</title>
        <authorList>
            <person name="Klenk H.-P."/>
        </authorList>
    </citation>
    <scope>NUCLEOTIDE SEQUENCE [LARGE SCALE GENOMIC DNA]</scope>
    <source>
        <strain evidence="1 2">DSM 17294</strain>
    </source>
</reference>
<evidence type="ECO:0000313" key="1">
    <source>
        <dbReference type="EMBL" id="MBB5979900.1"/>
    </source>
</evidence>
<proteinExistence type="predicted"/>
<dbReference type="Proteomes" id="UP000558997">
    <property type="component" value="Unassembled WGS sequence"/>
</dbReference>
<dbReference type="EMBL" id="JACHNF010000001">
    <property type="protein sequence ID" value="MBB5979900.1"/>
    <property type="molecule type" value="Genomic_DNA"/>
</dbReference>
<protein>
    <submittedName>
        <fullName evidence="1">Uncharacterized protein</fullName>
    </submittedName>
</protein>
<keyword evidence="2" id="KW-1185">Reference proteome</keyword>
<evidence type="ECO:0000313" key="2">
    <source>
        <dbReference type="Proteomes" id="UP000558997"/>
    </source>
</evidence>
<dbReference type="RefSeq" id="WP_184835211.1">
    <property type="nucleotide sequence ID" value="NZ_BAAAVN010000006.1"/>
</dbReference>
<gene>
    <name evidence="1" type="ORF">HDA44_003241</name>
</gene>
<comment type="caution">
    <text evidence="1">The sequence shown here is derived from an EMBL/GenBank/DDBJ whole genome shotgun (WGS) entry which is preliminary data.</text>
</comment>
<sequence length="264" mass="28766">MAAHPLQESLDNLPEYLTDASRLLGIVEERNAELAARRRGAGNRTGAGQPPAAHKSLNRAVVVASVGALEAFCEDLAIRARGHAPGALVGRPWYAIEGSRGIVQTPSSNNIAKLFWTYFHYDPRPDWELQVTCGWQELSGTGTNWRGTTTVYRGTAAAEALDAVVKVRHGFAHQDRANAPAKTPGLVDLTPTGKLSLQSHHAANSIRLVVQTAIQTVHGLSRHVPALNGRLRWKKSMTEAGWDQLLSATPVINDIRTNWTKHPF</sequence>
<name>A0A841DT63_9ACTN</name>
<dbReference type="AlphaFoldDB" id="A0A841DT63"/>
<organism evidence="1 2">
    <name type="scientific">Kribbella solani</name>
    <dbReference type="NCBI Taxonomy" id="236067"/>
    <lineage>
        <taxon>Bacteria</taxon>
        <taxon>Bacillati</taxon>
        <taxon>Actinomycetota</taxon>
        <taxon>Actinomycetes</taxon>
        <taxon>Propionibacteriales</taxon>
        <taxon>Kribbellaceae</taxon>
        <taxon>Kribbella</taxon>
    </lineage>
</organism>
<accession>A0A841DT63</accession>